<comment type="caution">
    <text evidence="12">The sequence shown here is derived from an EMBL/GenBank/DDBJ whole genome shotgun (WGS) entry which is preliminary data.</text>
</comment>
<name>A0ABU1HWC1_9MICO</name>
<evidence type="ECO:0000256" key="6">
    <source>
        <dbReference type="ARBA" id="ARBA00022729"/>
    </source>
</evidence>
<dbReference type="InterPro" id="IPR013783">
    <property type="entry name" value="Ig-like_fold"/>
</dbReference>
<dbReference type="Pfam" id="PF13620">
    <property type="entry name" value="CarboxypepD_reg"/>
    <property type="match status" value="3"/>
</dbReference>
<organism evidence="12 13">
    <name type="scientific">Microbacterium foliorum</name>
    <dbReference type="NCBI Taxonomy" id="104336"/>
    <lineage>
        <taxon>Bacteria</taxon>
        <taxon>Bacillati</taxon>
        <taxon>Actinomycetota</taxon>
        <taxon>Actinomycetes</taxon>
        <taxon>Micrococcales</taxon>
        <taxon>Microbacteriaceae</taxon>
        <taxon>Microbacterium</taxon>
    </lineage>
</organism>
<dbReference type="Proteomes" id="UP001249291">
    <property type="component" value="Unassembled WGS sequence"/>
</dbReference>
<protein>
    <recommendedName>
        <fullName evidence="4">alpha-amylase</fullName>
        <ecNumber evidence="4">3.2.1.1</ecNumber>
    </recommendedName>
    <alternativeName>
        <fullName evidence="7">1,4-alpha-D-glucan glucanohydrolase</fullName>
    </alternativeName>
</protein>
<dbReference type="InterPro" id="IPR033764">
    <property type="entry name" value="Sdr_B"/>
</dbReference>
<dbReference type="EC" id="3.2.1.1" evidence="4"/>
<reference evidence="12 13" key="1">
    <citation type="submission" date="2023-08" db="EMBL/GenBank/DDBJ databases">
        <title>Functional and genomic diversity of the sorghum phyllosphere microbiome.</title>
        <authorList>
            <person name="Shade A."/>
        </authorList>
    </citation>
    <scope>NUCLEOTIDE SEQUENCE [LARGE SCALE GENOMIC DNA]</scope>
    <source>
        <strain evidence="12 13">SORGH_AS_0445</strain>
    </source>
</reference>
<dbReference type="Pfam" id="PF17210">
    <property type="entry name" value="SdrD_B"/>
    <property type="match status" value="1"/>
</dbReference>
<dbReference type="EMBL" id="JAVIZQ010000001">
    <property type="protein sequence ID" value="MDR6143385.1"/>
    <property type="molecule type" value="Genomic_DNA"/>
</dbReference>
<evidence type="ECO:0000256" key="8">
    <source>
        <dbReference type="SAM" id="MobiDB-lite"/>
    </source>
</evidence>
<keyword evidence="13" id="KW-1185">Reference proteome</keyword>
<feature type="signal peptide" evidence="10">
    <location>
        <begin position="1"/>
        <end position="27"/>
    </location>
</feature>
<dbReference type="RefSeq" id="WP_309692393.1">
    <property type="nucleotide sequence ID" value="NZ_JAVIZQ010000001.1"/>
</dbReference>
<evidence type="ECO:0000259" key="11">
    <source>
        <dbReference type="Pfam" id="PF17210"/>
    </source>
</evidence>
<accession>A0ABU1HWC1</accession>
<gene>
    <name evidence="12" type="ORF">QE375_002939</name>
</gene>
<evidence type="ECO:0000256" key="9">
    <source>
        <dbReference type="SAM" id="Phobius"/>
    </source>
</evidence>
<feature type="transmembrane region" description="Helical" evidence="9">
    <location>
        <begin position="622"/>
        <end position="641"/>
    </location>
</feature>
<evidence type="ECO:0000256" key="1">
    <source>
        <dbReference type="ARBA" id="ARBA00000548"/>
    </source>
</evidence>
<keyword evidence="5" id="KW-0964">Secreted</keyword>
<comment type="subcellular location">
    <subcellularLocation>
        <location evidence="2">Secreted</location>
    </subcellularLocation>
</comment>
<dbReference type="PANTHER" id="PTHR36108:SF13">
    <property type="entry name" value="COLOSSIN-B-RELATED"/>
    <property type="match status" value="1"/>
</dbReference>
<dbReference type="SUPFAM" id="SSF49452">
    <property type="entry name" value="Starch-binding domain-like"/>
    <property type="match status" value="2"/>
</dbReference>
<dbReference type="Gene3D" id="2.60.40.1120">
    <property type="entry name" value="Carboxypeptidase-like, regulatory domain"/>
    <property type="match status" value="2"/>
</dbReference>
<evidence type="ECO:0000313" key="12">
    <source>
        <dbReference type="EMBL" id="MDR6143385.1"/>
    </source>
</evidence>
<keyword evidence="9" id="KW-1133">Transmembrane helix</keyword>
<evidence type="ECO:0000256" key="3">
    <source>
        <dbReference type="ARBA" id="ARBA00007257"/>
    </source>
</evidence>
<evidence type="ECO:0000256" key="7">
    <source>
        <dbReference type="ARBA" id="ARBA00030238"/>
    </source>
</evidence>
<dbReference type="SUPFAM" id="SSF49464">
    <property type="entry name" value="Carboxypeptidase regulatory domain-like"/>
    <property type="match status" value="2"/>
</dbReference>
<proteinExistence type="inferred from homology"/>
<evidence type="ECO:0000256" key="4">
    <source>
        <dbReference type="ARBA" id="ARBA00012595"/>
    </source>
</evidence>
<dbReference type="InterPro" id="IPR013784">
    <property type="entry name" value="Carb-bd-like_fold"/>
</dbReference>
<evidence type="ECO:0000256" key="5">
    <source>
        <dbReference type="ARBA" id="ARBA00022525"/>
    </source>
</evidence>
<keyword evidence="9" id="KW-0812">Transmembrane</keyword>
<evidence type="ECO:0000256" key="2">
    <source>
        <dbReference type="ARBA" id="ARBA00004613"/>
    </source>
</evidence>
<feature type="chain" id="PRO_5046864605" description="alpha-amylase" evidence="10">
    <location>
        <begin position="28"/>
        <end position="649"/>
    </location>
</feature>
<keyword evidence="9" id="KW-0472">Membrane</keyword>
<dbReference type="PANTHER" id="PTHR36108">
    <property type="entry name" value="COLOSSIN-B-RELATED"/>
    <property type="match status" value="1"/>
</dbReference>
<feature type="region of interest" description="Disordered" evidence="8">
    <location>
        <begin position="588"/>
        <end position="614"/>
    </location>
</feature>
<comment type="similarity">
    <text evidence="3">Belongs to the serine-aspartate repeat-containing protein (SDr) family.</text>
</comment>
<feature type="domain" description="SD-repeat containing protein B" evidence="11">
    <location>
        <begin position="410"/>
        <end position="485"/>
    </location>
</feature>
<evidence type="ECO:0000313" key="13">
    <source>
        <dbReference type="Proteomes" id="UP001249291"/>
    </source>
</evidence>
<sequence>MRAPKSGILAGVIVLVAALVGAVPAAAATTTAWATWQPLTGTGGAYTTTVQVAAQPALTATMTTDSRAGQVGVISGASTWLSQGTPVGEKYGSSINQQYLNLRPKADSPTSPSTTTYSFATPTPASGWTFVLGDIDADSVRIEAIGVDGQTLTAEEIGFNGGFNYCAPGVTGKPSCSGVATDVPSWDPETQTLTGNAAASDTSGSAAWFEPSVPIASLTFFFTQRSGFPIYQTWFASIARDITGTVTDQAEGPLPGAALTLTDANGAVVGTTTTDADGTYSFPGFLATDGYTVTVTVPDGKIAVGPTAQAVDLTTEDGSADFEVRDIEPVAVSGRIVDEEGTGVPGAIVTIEGVDPATTDAGGEFLIEGVPVGPHTVEVTPPPGFSAIEPTEIVVPENSEEPIVLEDLVVVENADLSGTVSAAGTGVPDVTITVDDGVDTVTTVTDEDGVYTFPRLPAGEYEITMTTPDGYVASGPATRTETLTTTDLADVDFELARLGSISGEVRTDDGAPVAGVIITVASDEVSQELTTDADGGYAISDLPPDSYDLTITAPEGRTIIGPATATFVVTAAGESFVGQNFTVSAAVITPTDPPTQNPTDPASPPDTGGAQLPGTGLGPETFIWAAAGAAVLVVGAVLLLISRRRSRRD</sequence>
<keyword evidence="6 10" id="KW-0732">Signal</keyword>
<comment type="catalytic activity">
    <reaction evidence="1">
        <text>Endohydrolysis of (1-&gt;4)-alpha-D-glucosidic linkages in polysaccharides containing three or more (1-&gt;4)-alpha-linked D-glucose units.</text>
        <dbReference type="EC" id="3.2.1.1"/>
    </reaction>
</comment>
<evidence type="ECO:0000256" key="10">
    <source>
        <dbReference type="SAM" id="SignalP"/>
    </source>
</evidence>
<dbReference type="InterPro" id="IPR008969">
    <property type="entry name" value="CarboxyPept-like_regulatory"/>
</dbReference>
<feature type="compositionally biased region" description="Pro residues" evidence="8">
    <location>
        <begin position="591"/>
        <end position="604"/>
    </location>
</feature>
<dbReference type="Gene3D" id="2.60.40.10">
    <property type="entry name" value="Immunoglobulins"/>
    <property type="match status" value="2"/>
</dbReference>